<dbReference type="Proteomes" id="UP001629745">
    <property type="component" value="Unassembled WGS sequence"/>
</dbReference>
<sequence>MVRTDLVTHIKNLVSSFKVAVEEPSSATTVGMRFTLDLHGADTGLEDVTRIVRDELKTVVVPDRWQKLMELQFDDAQPGKVRFKLALEPPAEMRGAGDRTPVSTPDAIELETETGNVTHTLPLSLDRDTVGSVEVSEILSAAGKPNRALANSKRKANQLLGFKVGNQYLYPTFQFDREHKRIKPMALYANVAMECDLDPWGTLDWWFTEDHLLDGQSPVERLAAGTLSEHDIDRMIAHDRMGMD</sequence>
<name>A0ABW9FBT0_9NOCA</name>
<dbReference type="EMBL" id="JBDLNV010000002">
    <property type="protein sequence ID" value="MFM1722979.1"/>
    <property type="molecule type" value="Genomic_DNA"/>
</dbReference>
<keyword evidence="2" id="KW-1185">Reference proteome</keyword>
<evidence type="ECO:0000313" key="1">
    <source>
        <dbReference type="EMBL" id="MFM1722979.1"/>
    </source>
</evidence>
<comment type="caution">
    <text evidence="1">The sequence shown here is derived from an EMBL/GenBank/DDBJ whole genome shotgun (WGS) entry which is preliminary data.</text>
</comment>
<dbReference type="RefSeq" id="WP_420163548.1">
    <property type="nucleotide sequence ID" value="NZ_JBDLNV010000002.1"/>
</dbReference>
<accession>A0ABW9FBT0</accession>
<organism evidence="1 2">
    <name type="scientific">Rhodococcus parequi</name>
    <dbReference type="NCBI Taxonomy" id="3137122"/>
    <lineage>
        <taxon>Bacteria</taxon>
        <taxon>Bacillati</taxon>
        <taxon>Actinomycetota</taxon>
        <taxon>Actinomycetes</taxon>
        <taxon>Mycobacteriales</taxon>
        <taxon>Nocardiaceae</taxon>
        <taxon>Rhodococcus</taxon>
    </lineage>
</organism>
<proteinExistence type="predicted"/>
<reference evidence="1 2" key="1">
    <citation type="submission" date="2023-11" db="EMBL/GenBank/DDBJ databases">
        <authorList>
            <person name="Val-Calvo J."/>
            <person name="Scortti M."/>
            <person name="Vazquez-Boland J."/>
        </authorList>
    </citation>
    <scope>NUCLEOTIDE SEQUENCE [LARGE SCALE GENOMIC DNA]</scope>
    <source>
        <strain evidence="1 2">PAM 2766</strain>
    </source>
</reference>
<evidence type="ECO:0008006" key="3">
    <source>
        <dbReference type="Google" id="ProtNLM"/>
    </source>
</evidence>
<protein>
    <recommendedName>
        <fullName evidence="3">Antitoxin Xre/MbcA/ParS-like toxin-binding domain-containing protein</fullName>
    </recommendedName>
</protein>
<evidence type="ECO:0000313" key="2">
    <source>
        <dbReference type="Proteomes" id="UP001629745"/>
    </source>
</evidence>
<gene>
    <name evidence="1" type="ORF">ABEU20_001540</name>
</gene>